<feature type="chain" id="PRO_5038857827" evidence="2">
    <location>
        <begin position="21"/>
        <end position="389"/>
    </location>
</feature>
<feature type="domain" description="Beta-lactamase-related" evidence="3">
    <location>
        <begin position="81"/>
        <end position="373"/>
    </location>
</feature>
<dbReference type="InterPro" id="IPR001466">
    <property type="entry name" value="Beta-lactam-related"/>
</dbReference>
<gene>
    <name evidence="4" type="ORF">CLV56_2527</name>
</gene>
<organism evidence="4 5">
    <name type="scientific">Mumia flava</name>
    <dbReference type="NCBI Taxonomy" id="1348852"/>
    <lineage>
        <taxon>Bacteria</taxon>
        <taxon>Bacillati</taxon>
        <taxon>Actinomycetota</taxon>
        <taxon>Actinomycetes</taxon>
        <taxon>Propionibacteriales</taxon>
        <taxon>Nocardioidaceae</taxon>
        <taxon>Mumia</taxon>
    </lineage>
</organism>
<dbReference type="Proteomes" id="UP000230842">
    <property type="component" value="Unassembled WGS sequence"/>
</dbReference>
<dbReference type="PROSITE" id="PS51257">
    <property type="entry name" value="PROKAR_LIPOPROTEIN"/>
    <property type="match status" value="1"/>
</dbReference>
<accession>A0A0B2BIF2</accession>
<proteinExistence type="predicted"/>
<comment type="caution">
    <text evidence="4">The sequence shown here is derived from an EMBL/GenBank/DDBJ whole genome shotgun (WGS) entry which is preliminary data.</text>
</comment>
<keyword evidence="5" id="KW-1185">Reference proteome</keyword>
<dbReference type="InterPro" id="IPR050789">
    <property type="entry name" value="Diverse_Enzym_Activities"/>
</dbReference>
<reference evidence="4 5" key="1">
    <citation type="submission" date="2017-11" db="EMBL/GenBank/DDBJ databases">
        <title>Genomic Encyclopedia of Archaeal and Bacterial Type Strains, Phase II (KMG-II): From Individual Species to Whole Genera.</title>
        <authorList>
            <person name="Goeker M."/>
        </authorList>
    </citation>
    <scope>NUCLEOTIDE SEQUENCE [LARGE SCALE GENOMIC DNA]</scope>
    <source>
        <strain evidence="4 5">DSM 27763</strain>
    </source>
</reference>
<dbReference type="Gene3D" id="3.40.710.10">
    <property type="entry name" value="DD-peptidase/beta-lactamase superfamily"/>
    <property type="match status" value="1"/>
</dbReference>
<dbReference type="SUPFAM" id="SSF56601">
    <property type="entry name" value="beta-lactamase/transpeptidase-like"/>
    <property type="match status" value="1"/>
</dbReference>
<feature type="signal peptide" evidence="2">
    <location>
        <begin position="1"/>
        <end position="20"/>
    </location>
</feature>
<protein>
    <submittedName>
        <fullName evidence="4">CubicO group peptidase (Beta-lactamase class C family)</fullName>
    </submittedName>
</protein>
<dbReference type="PANTHER" id="PTHR43283:SF7">
    <property type="entry name" value="BETA-LACTAMASE-RELATED DOMAIN-CONTAINING PROTEIN"/>
    <property type="match status" value="1"/>
</dbReference>
<feature type="region of interest" description="Disordered" evidence="1">
    <location>
        <begin position="367"/>
        <end position="389"/>
    </location>
</feature>
<feature type="region of interest" description="Disordered" evidence="1">
    <location>
        <begin position="24"/>
        <end position="57"/>
    </location>
</feature>
<evidence type="ECO:0000256" key="1">
    <source>
        <dbReference type="SAM" id="MobiDB-lite"/>
    </source>
</evidence>
<dbReference type="RefSeq" id="WP_039347217.1">
    <property type="nucleotide sequence ID" value="NZ_PGEZ01000001.1"/>
</dbReference>
<dbReference type="AlphaFoldDB" id="A0A0B2BIF2"/>
<dbReference type="EMBL" id="PGEZ01000001">
    <property type="protein sequence ID" value="PJJ58279.1"/>
    <property type="molecule type" value="Genomic_DNA"/>
</dbReference>
<evidence type="ECO:0000313" key="5">
    <source>
        <dbReference type="Proteomes" id="UP000230842"/>
    </source>
</evidence>
<name>A0A0B2BIF2_9ACTN</name>
<dbReference type="OrthoDB" id="3325701at2"/>
<dbReference type="InterPro" id="IPR012338">
    <property type="entry name" value="Beta-lactam/transpept-like"/>
</dbReference>
<sequence length="389" mass="41095">MPLNRVASALALALALAACSAPDAPEITSSQDTASPSSDTPTGPPVPGSEWDRTAPADAGFDPDALARLDRRFGSQRTNCFAVVRDGELVHFTTFDGEAPDAMGPAFSVTKSFTSVLVGIAADQGLLDLDDRAARYIPAWRDTPAGAVTIRDLLANVSGRHWDVETDYQEMALQARDKTAFAVGLSQDAAPGTVWHYNNAAIQTLEAVLSAATGEEPAEYARQHLLRPLQMSRTYWGTDRAGNTTTYAGVNASCLDLARFGLMMMRDGAWGDQQIVSADYVEEATGGSSSDLNAAYGLLWWVNRKGTVLGALPATGAEEPGTGGATRPAARRLAPQAPRDAFWALGLGKQIVAVIPSEGIVAVRMGTTPDDPDALSPDDFTSAVLDAQR</sequence>
<evidence type="ECO:0000313" key="4">
    <source>
        <dbReference type="EMBL" id="PJJ58279.1"/>
    </source>
</evidence>
<evidence type="ECO:0000256" key="2">
    <source>
        <dbReference type="SAM" id="SignalP"/>
    </source>
</evidence>
<feature type="compositionally biased region" description="Polar residues" evidence="1">
    <location>
        <begin position="27"/>
        <end position="41"/>
    </location>
</feature>
<dbReference type="Pfam" id="PF00144">
    <property type="entry name" value="Beta-lactamase"/>
    <property type="match status" value="1"/>
</dbReference>
<dbReference type="PANTHER" id="PTHR43283">
    <property type="entry name" value="BETA-LACTAMASE-RELATED"/>
    <property type="match status" value="1"/>
</dbReference>
<evidence type="ECO:0000259" key="3">
    <source>
        <dbReference type="Pfam" id="PF00144"/>
    </source>
</evidence>
<keyword evidence="2" id="KW-0732">Signal</keyword>